<feature type="domain" description="N-acetyltransferase ESCO acetyl-transferase" evidence="2">
    <location>
        <begin position="253"/>
        <end position="321"/>
    </location>
</feature>
<dbReference type="InterPro" id="IPR028009">
    <property type="entry name" value="ESCO_Acetyltransf_dom"/>
</dbReference>
<dbReference type="EMBL" id="BPVZ01000093">
    <property type="protein sequence ID" value="GKV31928.1"/>
    <property type="molecule type" value="Genomic_DNA"/>
</dbReference>
<dbReference type="AlphaFoldDB" id="A0AAV5L3W8"/>
<dbReference type="GO" id="GO:0007064">
    <property type="term" value="P:mitotic sister chromatid cohesion"/>
    <property type="evidence" value="ECO:0007669"/>
    <property type="project" value="TreeGrafter"/>
</dbReference>
<organism evidence="3 4">
    <name type="scientific">Rubroshorea leprosula</name>
    <dbReference type="NCBI Taxonomy" id="152421"/>
    <lineage>
        <taxon>Eukaryota</taxon>
        <taxon>Viridiplantae</taxon>
        <taxon>Streptophyta</taxon>
        <taxon>Embryophyta</taxon>
        <taxon>Tracheophyta</taxon>
        <taxon>Spermatophyta</taxon>
        <taxon>Magnoliopsida</taxon>
        <taxon>eudicotyledons</taxon>
        <taxon>Gunneridae</taxon>
        <taxon>Pentapetalae</taxon>
        <taxon>rosids</taxon>
        <taxon>malvids</taxon>
        <taxon>Malvales</taxon>
        <taxon>Dipterocarpaceae</taxon>
        <taxon>Rubroshorea</taxon>
    </lineage>
</organism>
<dbReference type="Proteomes" id="UP001054252">
    <property type="component" value="Unassembled WGS sequence"/>
</dbReference>
<dbReference type="GO" id="GO:0000785">
    <property type="term" value="C:chromatin"/>
    <property type="evidence" value="ECO:0007669"/>
    <property type="project" value="TreeGrafter"/>
</dbReference>
<evidence type="ECO:0000256" key="1">
    <source>
        <dbReference type="SAM" id="MobiDB-lite"/>
    </source>
</evidence>
<gene>
    <name evidence="3" type="ORF">SLEP1_g40582</name>
</gene>
<sequence>MQSKISSFFKPSSSSSPRSSDPLPVLGEDSDDEMAIWVKAEHLSVNTYSRKVKKMDALLIEGKGNEASKESINDLPKKSVSTNGLKASLRAESPLPGKVLNKKRSYAQEFNSRDDAMKGLFICLMLYNAVDVDGVVWDMLYFQFQEVVIMMEIELGEGWIFHKFCKMYLFVSAQRVVGCLVAEPIEEAFRVVSCSVSERCNGVEAKKRRSSPTTLQFGNIILQREFVKRAPHNCSQLPDGNHHGAIICGEDAVPAACGVRAIWITPSNRRRGIATQLLDAMRKSFCTSFVLSKSQLAFSQPTSAGKALVFNYIDTKSFLVYQASN</sequence>
<reference evidence="3 4" key="1">
    <citation type="journal article" date="2021" name="Commun. Biol.">
        <title>The genome of Shorea leprosula (Dipterocarpaceae) highlights the ecological relevance of drought in aseasonal tropical rainforests.</title>
        <authorList>
            <person name="Ng K.K.S."/>
            <person name="Kobayashi M.J."/>
            <person name="Fawcett J.A."/>
            <person name="Hatakeyama M."/>
            <person name="Paape T."/>
            <person name="Ng C.H."/>
            <person name="Ang C.C."/>
            <person name="Tnah L.H."/>
            <person name="Lee C.T."/>
            <person name="Nishiyama T."/>
            <person name="Sese J."/>
            <person name="O'Brien M.J."/>
            <person name="Copetti D."/>
            <person name="Mohd Noor M.I."/>
            <person name="Ong R.C."/>
            <person name="Putra M."/>
            <person name="Sireger I.Z."/>
            <person name="Indrioko S."/>
            <person name="Kosugi Y."/>
            <person name="Izuno A."/>
            <person name="Isagi Y."/>
            <person name="Lee S.L."/>
            <person name="Shimizu K.K."/>
        </authorList>
    </citation>
    <scope>NUCLEOTIDE SEQUENCE [LARGE SCALE GENOMIC DNA]</scope>
    <source>
        <strain evidence="3">214</strain>
    </source>
</reference>
<name>A0AAV5L3W8_9ROSI</name>
<proteinExistence type="predicted"/>
<comment type="caution">
    <text evidence="3">The sequence shown here is derived from an EMBL/GenBank/DDBJ whole genome shotgun (WGS) entry which is preliminary data.</text>
</comment>
<protein>
    <recommendedName>
        <fullName evidence="2">N-acetyltransferase ESCO acetyl-transferase domain-containing protein</fullName>
    </recommendedName>
</protein>
<accession>A0AAV5L3W8</accession>
<evidence type="ECO:0000313" key="4">
    <source>
        <dbReference type="Proteomes" id="UP001054252"/>
    </source>
</evidence>
<feature type="region of interest" description="Disordered" evidence="1">
    <location>
        <begin position="1"/>
        <end position="27"/>
    </location>
</feature>
<dbReference type="GO" id="GO:0005634">
    <property type="term" value="C:nucleus"/>
    <property type="evidence" value="ECO:0007669"/>
    <property type="project" value="TreeGrafter"/>
</dbReference>
<evidence type="ECO:0000259" key="2">
    <source>
        <dbReference type="Pfam" id="PF13880"/>
    </source>
</evidence>
<evidence type="ECO:0000313" key="3">
    <source>
        <dbReference type="EMBL" id="GKV31928.1"/>
    </source>
</evidence>
<dbReference type="GO" id="GO:0061733">
    <property type="term" value="F:protein-lysine-acetyltransferase activity"/>
    <property type="evidence" value="ECO:0007669"/>
    <property type="project" value="TreeGrafter"/>
</dbReference>
<dbReference type="PANTHER" id="PTHR45884">
    <property type="entry name" value="N-ACETYLTRANSFERASE ECO"/>
    <property type="match status" value="1"/>
</dbReference>
<dbReference type="Pfam" id="PF13880">
    <property type="entry name" value="Acetyltransf_13"/>
    <property type="match status" value="1"/>
</dbReference>
<feature type="compositionally biased region" description="Low complexity" evidence="1">
    <location>
        <begin position="1"/>
        <end position="20"/>
    </location>
</feature>
<dbReference type="PANTHER" id="PTHR45884:SF2">
    <property type="entry name" value="N-ACETYLTRANSFERASE ECO"/>
    <property type="match status" value="1"/>
</dbReference>
<keyword evidence="4" id="KW-1185">Reference proteome</keyword>